<dbReference type="OrthoDB" id="6130020at2759"/>
<dbReference type="PANTHER" id="PTHR11177:SF317">
    <property type="entry name" value="CHITINASE 12-RELATED"/>
    <property type="match status" value="1"/>
</dbReference>
<gene>
    <name evidence="9" type="ORF">OFUS_LOCUS3643</name>
</gene>
<dbReference type="InterPro" id="IPR011583">
    <property type="entry name" value="Chitinase_II/V-like_cat"/>
</dbReference>
<dbReference type="SUPFAM" id="SSF54556">
    <property type="entry name" value="Chitinase insertion domain"/>
    <property type="match status" value="1"/>
</dbReference>
<organism evidence="9 10">
    <name type="scientific">Owenia fusiformis</name>
    <name type="common">Polychaete worm</name>
    <dbReference type="NCBI Taxonomy" id="6347"/>
    <lineage>
        <taxon>Eukaryota</taxon>
        <taxon>Metazoa</taxon>
        <taxon>Spiralia</taxon>
        <taxon>Lophotrochozoa</taxon>
        <taxon>Annelida</taxon>
        <taxon>Polychaeta</taxon>
        <taxon>Sedentaria</taxon>
        <taxon>Canalipalpata</taxon>
        <taxon>Sabellida</taxon>
        <taxon>Oweniida</taxon>
        <taxon>Oweniidae</taxon>
        <taxon>Owenia</taxon>
    </lineage>
</organism>
<dbReference type="SUPFAM" id="SSF51445">
    <property type="entry name" value="(Trans)glycosidases"/>
    <property type="match status" value="1"/>
</dbReference>
<keyword evidence="7" id="KW-0472">Membrane</keyword>
<dbReference type="GO" id="GO:0004568">
    <property type="term" value="F:chitinase activity"/>
    <property type="evidence" value="ECO:0007669"/>
    <property type="project" value="TreeGrafter"/>
</dbReference>
<dbReference type="GO" id="GO:0005975">
    <property type="term" value="P:carbohydrate metabolic process"/>
    <property type="evidence" value="ECO:0007669"/>
    <property type="project" value="InterPro"/>
</dbReference>
<proteinExistence type="inferred from homology"/>
<evidence type="ECO:0000259" key="8">
    <source>
        <dbReference type="PROSITE" id="PS51910"/>
    </source>
</evidence>
<evidence type="ECO:0000256" key="2">
    <source>
        <dbReference type="ARBA" id="ARBA00022801"/>
    </source>
</evidence>
<dbReference type="PROSITE" id="PS51910">
    <property type="entry name" value="GH18_2"/>
    <property type="match status" value="1"/>
</dbReference>
<dbReference type="InterPro" id="IPR017853">
    <property type="entry name" value="GH"/>
</dbReference>
<evidence type="ECO:0000256" key="6">
    <source>
        <dbReference type="RuleBase" id="RU004453"/>
    </source>
</evidence>
<dbReference type="GO" id="GO:0005576">
    <property type="term" value="C:extracellular region"/>
    <property type="evidence" value="ECO:0007669"/>
    <property type="project" value="TreeGrafter"/>
</dbReference>
<keyword evidence="7" id="KW-1133">Transmembrane helix</keyword>
<dbReference type="InterPro" id="IPR050314">
    <property type="entry name" value="Glycosyl_Hydrlase_18"/>
</dbReference>
<comment type="similarity">
    <text evidence="6">Belongs to the glycosyl hydrolase 18 family.</text>
</comment>
<dbReference type="InterPro" id="IPR001223">
    <property type="entry name" value="Glyco_hydro18_cat"/>
</dbReference>
<name>A0A8S4N6F5_OWEFU</name>
<evidence type="ECO:0000256" key="4">
    <source>
        <dbReference type="ARBA" id="ARBA00023295"/>
    </source>
</evidence>
<reference evidence="9" key="1">
    <citation type="submission" date="2022-03" db="EMBL/GenBank/DDBJ databases">
        <authorList>
            <person name="Martin C."/>
        </authorList>
    </citation>
    <scope>NUCLEOTIDE SEQUENCE</scope>
</reference>
<dbReference type="Gene3D" id="3.10.50.10">
    <property type="match status" value="1"/>
</dbReference>
<evidence type="ECO:0000256" key="5">
    <source>
        <dbReference type="RuleBase" id="RU000489"/>
    </source>
</evidence>
<dbReference type="AlphaFoldDB" id="A0A8S4N6F5"/>
<comment type="caution">
    <text evidence="9">The sequence shown here is derived from an EMBL/GenBank/DDBJ whole genome shotgun (WGS) entry which is preliminary data.</text>
</comment>
<dbReference type="Gene3D" id="3.20.20.80">
    <property type="entry name" value="Glycosidases"/>
    <property type="match status" value="1"/>
</dbReference>
<dbReference type="InterPro" id="IPR029070">
    <property type="entry name" value="Chitinase_insertion_sf"/>
</dbReference>
<dbReference type="Proteomes" id="UP000749559">
    <property type="component" value="Unassembled WGS sequence"/>
</dbReference>
<dbReference type="SMART" id="SM00636">
    <property type="entry name" value="Glyco_18"/>
    <property type="match status" value="1"/>
</dbReference>
<dbReference type="FunFam" id="3.10.50.10:FF:000001">
    <property type="entry name" value="Chitinase 3-like 1"/>
    <property type="match status" value="1"/>
</dbReference>
<feature type="transmembrane region" description="Helical" evidence="7">
    <location>
        <begin position="6"/>
        <end position="28"/>
    </location>
</feature>
<evidence type="ECO:0000256" key="1">
    <source>
        <dbReference type="ARBA" id="ARBA00022729"/>
    </source>
</evidence>
<dbReference type="PANTHER" id="PTHR11177">
    <property type="entry name" value="CHITINASE"/>
    <property type="match status" value="1"/>
</dbReference>
<evidence type="ECO:0000313" key="9">
    <source>
        <dbReference type="EMBL" id="CAH1776469.1"/>
    </source>
</evidence>
<evidence type="ECO:0000256" key="3">
    <source>
        <dbReference type="ARBA" id="ARBA00023157"/>
    </source>
</evidence>
<keyword evidence="7" id="KW-0812">Transmembrane</keyword>
<dbReference type="CDD" id="cd02872">
    <property type="entry name" value="GH18_chitolectin_chitotriosidase"/>
    <property type="match status" value="1"/>
</dbReference>
<keyword evidence="10" id="KW-1185">Reference proteome</keyword>
<dbReference type="FunFam" id="3.20.20.80:FF:000007">
    <property type="entry name" value="Acidic mammalian chitinase"/>
    <property type="match status" value="1"/>
</dbReference>
<keyword evidence="4 5" id="KW-0326">Glycosidase</keyword>
<dbReference type="EMBL" id="CAIIXF020000002">
    <property type="protein sequence ID" value="CAH1776469.1"/>
    <property type="molecule type" value="Genomic_DNA"/>
</dbReference>
<dbReference type="Pfam" id="PF00704">
    <property type="entry name" value="Glyco_hydro_18"/>
    <property type="match status" value="1"/>
</dbReference>
<keyword evidence="2 5" id="KW-0378">Hydrolase</keyword>
<sequence>MEGRGLVVAGAIVLGLCVLLSIGVGVGVHLGRREEQQAVEKTHGDYKMVCYYTNWAQYRPGIYKFFPENIDPFLCTDLVYAFANMTGNRLSTFEWNDVQMQAIKLFNKLIKSLLYQRFNSLKKNNTKLKTFLAVGGWNFGVKRFSDMVATRENRQEFVNSSIDFLRLHGFDGLDLDWEYPGQRGSPPDDKQRFTTLCMELRAGFEEEGRSTGRPRLMLSAAVGAGKWTADRSYEMDKISKPLDAIYLMTYDMQPNGYIYTGHHSPLYANPVIGDGSRDNNVNFTVNYWISKGADRKKLIIGMPAFGRTMDLTYTQNHAIGACSNGRGAPAPVTREAGYIAYHEICSLLSDSATEYWDPFQRVPFSVHVPSRRWIGYENIRSLQLKVRWLKSNGFGGAMIWTLALDDFTNNCTIHDGRYPLMNAIRNILRAT</sequence>
<feature type="domain" description="GH18" evidence="8">
    <location>
        <begin position="46"/>
        <end position="431"/>
    </location>
</feature>
<dbReference type="GO" id="GO:0008061">
    <property type="term" value="F:chitin binding"/>
    <property type="evidence" value="ECO:0007669"/>
    <property type="project" value="InterPro"/>
</dbReference>
<evidence type="ECO:0000256" key="7">
    <source>
        <dbReference type="SAM" id="Phobius"/>
    </source>
</evidence>
<keyword evidence="1" id="KW-0732">Signal</keyword>
<dbReference type="InterPro" id="IPR001579">
    <property type="entry name" value="Glyco_hydro_18_chit_AS"/>
</dbReference>
<protein>
    <recommendedName>
        <fullName evidence="8">GH18 domain-containing protein</fullName>
    </recommendedName>
</protein>
<keyword evidence="3" id="KW-1015">Disulfide bond</keyword>
<dbReference type="PROSITE" id="PS01095">
    <property type="entry name" value="GH18_1"/>
    <property type="match status" value="1"/>
</dbReference>
<dbReference type="GO" id="GO:0006032">
    <property type="term" value="P:chitin catabolic process"/>
    <property type="evidence" value="ECO:0007669"/>
    <property type="project" value="TreeGrafter"/>
</dbReference>
<evidence type="ECO:0000313" key="10">
    <source>
        <dbReference type="Proteomes" id="UP000749559"/>
    </source>
</evidence>
<accession>A0A8S4N6F5</accession>